<dbReference type="Gene3D" id="3.10.50.10">
    <property type="match status" value="1"/>
</dbReference>
<name>A0ABY8TIQ1_TETOB</name>
<feature type="domain" description="GH18" evidence="3">
    <location>
        <begin position="1"/>
        <end position="307"/>
    </location>
</feature>
<accession>A0ABY8TIQ1</accession>
<dbReference type="Pfam" id="PF00704">
    <property type="entry name" value="Glyco_hydro_18"/>
    <property type="match status" value="1"/>
</dbReference>
<dbReference type="PROSITE" id="PS51910">
    <property type="entry name" value="GH18_2"/>
    <property type="match status" value="1"/>
</dbReference>
<keyword evidence="5" id="KW-1185">Reference proteome</keyword>
<evidence type="ECO:0000256" key="1">
    <source>
        <dbReference type="ARBA" id="ARBA00022801"/>
    </source>
</evidence>
<dbReference type="PANTHER" id="PTHR46290:SF1">
    <property type="entry name" value="DI-N-ACETYLCHITOBIASE"/>
    <property type="match status" value="1"/>
</dbReference>
<evidence type="ECO:0000259" key="3">
    <source>
        <dbReference type="PROSITE" id="PS51910"/>
    </source>
</evidence>
<keyword evidence="2" id="KW-0326">Glycosidase</keyword>
<dbReference type="InterPro" id="IPR017853">
    <property type="entry name" value="GH"/>
</dbReference>
<evidence type="ECO:0000313" key="4">
    <source>
        <dbReference type="EMBL" id="WIA08981.1"/>
    </source>
</evidence>
<sequence>MLAAQHGAKVELNAGLTAATAKDIMSTPKKRAAWVSKQVVQLVKLGAGGINFDLEMPMQPGDKAAADYVALVNLTAQTLRGAVPGASVSVDVPWSPFDIDGRNYDWAGLAAAADTLFIMAYDTASQILGRCIAGANSPLDAVRRSVRQWLALGIPASKLVLGLPWYGYDYPCQGEDADTPAAADADLCRLQPVAFQDVSCSDAAGAQRCYYEIMALLAQKRNTTEVKREPTQASPYFNYRADDGSIHQVWYDDPASLALKYQVAADAGLQGIGIWNLDCLDYSSKDALVQQQTREMWAAVGSAVAAFSESVPAS</sequence>
<dbReference type="EMBL" id="CP126208">
    <property type="protein sequence ID" value="WIA08981.1"/>
    <property type="molecule type" value="Genomic_DNA"/>
</dbReference>
<gene>
    <name evidence="4" type="ORF">OEZ85_008395</name>
</gene>
<keyword evidence="1" id="KW-0378">Hydrolase</keyword>
<dbReference type="InterPro" id="IPR051887">
    <property type="entry name" value="GH18_Domain-Containing"/>
</dbReference>
<dbReference type="Gene3D" id="3.20.20.80">
    <property type="entry name" value="Glycosidases"/>
    <property type="match status" value="1"/>
</dbReference>
<evidence type="ECO:0000313" key="5">
    <source>
        <dbReference type="Proteomes" id="UP001244341"/>
    </source>
</evidence>
<evidence type="ECO:0000256" key="2">
    <source>
        <dbReference type="ARBA" id="ARBA00023295"/>
    </source>
</evidence>
<dbReference type="Proteomes" id="UP001244341">
    <property type="component" value="Chromosome 1b"/>
</dbReference>
<dbReference type="SUPFAM" id="SSF51445">
    <property type="entry name" value="(Trans)glycosidases"/>
    <property type="match status" value="1"/>
</dbReference>
<dbReference type="InterPro" id="IPR011583">
    <property type="entry name" value="Chitinase_II/V-like_cat"/>
</dbReference>
<dbReference type="InterPro" id="IPR029070">
    <property type="entry name" value="Chitinase_insertion_sf"/>
</dbReference>
<dbReference type="SMART" id="SM00636">
    <property type="entry name" value="Glyco_18"/>
    <property type="match status" value="1"/>
</dbReference>
<dbReference type="PANTHER" id="PTHR46290">
    <property type="entry name" value="DI-N-ACETYLCHITOBIASE"/>
    <property type="match status" value="1"/>
</dbReference>
<dbReference type="InterPro" id="IPR001223">
    <property type="entry name" value="Glyco_hydro18_cat"/>
</dbReference>
<proteinExistence type="predicted"/>
<protein>
    <recommendedName>
        <fullName evidence="3">GH18 domain-containing protein</fullName>
    </recommendedName>
</protein>
<organism evidence="4 5">
    <name type="scientific">Tetradesmus obliquus</name>
    <name type="common">Green alga</name>
    <name type="synonym">Acutodesmus obliquus</name>
    <dbReference type="NCBI Taxonomy" id="3088"/>
    <lineage>
        <taxon>Eukaryota</taxon>
        <taxon>Viridiplantae</taxon>
        <taxon>Chlorophyta</taxon>
        <taxon>core chlorophytes</taxon>
        <taxon>Chlorophyceae</taxon>
        <taxon>CS clade</taxon>
        <taxon>Sphaeropleales</taxon>
        <taxon>Scenedesmaceae</taxon>
        <taxon>Tetradesmus</taxon>
    </lineage>
</organism>
<reference evidence="4 5" key="1">
    <citation type="submission" date="2023-05" db="EMBL/GenBank/DDBJ databases">
        <title>A 100% complete, gapless, phased diploid assembly of the Scenedesmus obliquus UTEX 3031 genome.</title>
        <authorList>
            <person name="Biondi T.C."/>
            <person name="Hanschen E.R."/>
            <person name="Kwon T."/>
            <person name="Eng W."/>
            <person name="Kruse C.P.S."/>
            <person name="Koehler S.I."/>
            <person name="Kunde Y."/>
            <person name="Gleasner C.D."/>
            <person name="You Mak K.T."/>
            <person name="Polle J."/>
            <person name="Hovde B.T."/>
            <person name="Starkenburg S.R."/>
        </authorList>
    </citation>
    <scope>NUCLEOTIDE SEQUENCE [LARGE SCALE GENOMIC DNA]</scope>
    <source>
        <strain evidence="4 5">DOE0152z</strain>
    </source>
</reference>